<dbReference type="Gene3D" id="3.40.1580.10">
    <property type="entry name" value="SMI1/KNR4-like"/>
    <property type="match status" value="1"/>
</dbReference>
<reference evidence="2 3" key="1">
    <citation type="submission" date="2018-12" db="EMBL/GenBank/DDBJ databases">
        <authorList>
            <consortium name="Pathogen Informatics"/>
        </authorList>
    </citation>
    <scope>NUCLEOTIDE SEQUENCE [LARGE SCALE GENOMIC DNA]</scope>
    <source>
        <strain evidence="2 3">NCTC7406</strain>
    </source>
</reference>
<dbReference type="EMBL" id="LR134142">
    <property type="protein sequence ID" value="VEA08849.1"/>
    <property type="molecule type" value="Genomic_DNA"/>
</dbReference>
<name>A0A3S4H1S7_SALET</name>
<accession>A0A3S4H1S7</accession>
<sequence length="99" mass="11271">MVLATRCHRQNMKINIINGSEVSRLSVAIQIPINIIPFGNDWGGNYFCLNKNDSSVIFYATDSFDPELSMDKNHVLVQKKLASSFKEFMDKLVTEEDLD</sequence>
<dbReference type="AlphaFoldDB" id="A0A3S4H1S7"/>
<dbReference type="InterPro" id="IPR018958">
    <property type="entry name" value="Knr4/Smi1-like_dom"/>
</dbReference>
<feature type="domain" description="Knr4/Smi1-like" evidence="1">
    <location>
        <begin position="31"/>
        <end position="90"/>
    </location>
</feature>
<dbReference type="Pfam" id="PF09346">
    <property type="entry name" value="SMI1_KNR4"/>
    <property type="match status" value="1"/>
</dbReference>
<dbReference type="Proteomes" id="UP000276345">
    <property type="component" value="Chromosome"/>
</dbReference>
<protein>
    <submittedName>
        <fullName evidence="2">Integrase</fullName>
    </submittedName>
</protein>
<evidence type="ECO:0000259" key="1">
    <source>
        <dbReference type="Pfam" id="PF09346"/>
    </source>
</evidence>
<gene>
    <name evidence="2" type="ORF">NCTC7406_04063</name>
</gene>
<evidence type="ECO:0000313" key="2">
    <source>
        <dbReference type="EMBL" id="VEA08849.1"/>
    </source>
</evidence>
<proteinExistence type="predicted"/>
<dbReference type="SUPFAM" id="SSF160631">
    <property type="entry name" value="SMI1/KNR4-like"/>
    <property type="match status" value="1"/>
</dbReference>
<organism evidence="2 3">
    <name type="scientific">Salmonella enterica subsp. enterica serovar Sanjuan</name>
    <dbReference type="NCBI Taxonomy" id="1160765"/>
    <lineage>
        <taxon>Bacteria</taxon>
        <taxon>Pseudomonadati</taxon>
        <taxon>Pseudomonadota</taxon>
        <taxon>Gammaproteobacteria</taxon>
        <taxon>Enterobacterales</taxon>
        <taxon>Enterobacteriaceae</taxon>
        <taxon>Salmonella</taxon>
    </lineage>
</organism>
<dbReference type="InterPro" id="IPR037883">
    <property type="entry name" value="Knr4/Smi1-like_sf"/>
</dbReference>
<evidence type="ECO:0000313" key="3">
    <source>
        <dbReference type="Proteomes" id="UP000276345"/>
    </source>
</evidence>